<organism evidence="12">
    <name type="scientific">Thermodesulfatator atlanticus</name>
    <dbReference type="NCBI Taxonomy" id="501497"/>
    <lineage>
        <taxon>Bacteria</taxon>
        <taxon>Pseudomonadati</taxon>
        <taxon>Thermodesulfobacteriota</taxon>
        <taxon>Thermodesulfobacteria</taxon>
        <taxon>Thermodesulfobacteriales</taxon>
        <taxon>Thermodesulfatatoraceae</taxon>
        <taxon>Thermodesulfatator</taxon>
    </lineage>
</organism>
<dbReference type="PANTHER" id="PTHR43834:SF6">
    <property type="entry name" value="GTPASE DER"/>
    <property type="match status" value="1"/>
</dbReference>
<dbReference type="SUPFAM" id="SSF52540">
    <property type="entry name" value="P-loop containing nucleoside triphosphate hydrolases"/>
    <property type="match status" value="2"/>
</dbReference>
<dbReference type="CDD" id="cd01894">
    <property type="entry name" value="EngA1"/>
    <property type="match status" value="1"/>
</dbReference>
<feature type="domain" description="EngA-type G" evidence="11">
    <location>
        <begin position="5"/>
        <end position="169"/>
    </location>
</feature>
<gene>
    <name evidence="8 12" type="primary">der</name>
    <name evidence="12" type="ORF">ENJ96_05985</name>
</gene>
<keyword evidence="5 8" id="KW-0547">Nucleotide-binding</keyword>
<evidence type="ECO:0000256" key="6">
    <source>
        <dbReference type="ARBA" id="ARBA00023134"/>
    </source>
</evidence>
<dbReference type="GO" id="GO:0042254">
    <property type="term" value="P:ribosome biogenesis"/>
    <property type="evidence" value="ECO:0007669"/>
    <property type="project" value="UniProtKB-KW"/>
</dbReference>
<feature type="binding site" evidence="8">
    <location>
        <begin position="121"/>
        <end position="124"/>
    </location>
    <ligand>
        <name>GTP</name>
        <dbReference type="ChEBI" id="CHEBI:37565"/>
        <label>1</label>
    </ligand>
</feature>
<evidence type="ECO:0000256" key="4">
    <source>
        <dbReference type="ARBA" id="ARBA00022737"/>
    </source>
</evidence>
<comment type="function">
    <text evidence="8 10">GTPase that plays an essential role in the late steps of ribosome biogenesis.</text>
</comment>
<sequence>MNKVFRIAIVGRPNVGKSTLFNTLTKTRKALVERSPGVTRDRVYGIAEIEGRKVTLIDTGGLLPGDEDHFAREIFKQAEQAVNEADLILLVVDGQSGLTPVDEELAQFLRRLKKPVIVVVNKLDSPRYEQVLPDFYALGFEKVVGISAKNQKNLEALKEAIAAFLPEETEAEDLKEEEIVKLVILGRPNVGKSSLVNRLLGEERMIVSDIPGTTRDSVDTLLELPDGRRYLLIDTAGIRRRPRIKERVEKFSVDKAFEALKRADIALMVLTAEEGITDQDQKILSQIDKNHKGCLILVNKWDLLDGKREQANILLQQIRYGARFVPWAPILTISAKTGRRVREILPLVDEIYRQYSTRVPTWRVNKALEEITRDHTVYASTGKRIKFYYGTQVDIRPPTFVIFSNYPDEIPKSFERYLKNRLRESLGFEKSPIKIIFRERR</sequence>
<dbReference type="InterPro" id="IPR005225">
    <property type="entry name" value="Small_GTP-bd"/>
</dbReference>
<keyword evidence="4 10" id="KW-0677">Repeat</keyword>
<evidence type="ECO:0000256" key="5">
    <source>
        <dbReference type="ARBA" id="ARBA00022741"/>
    </source>
</evidence>
<dbReference type="Gene3D" id="3.30.300.20">
    <property type="match status" value="1"/>
</dbReference>
<dbReference type="PRINTS" id="PR00326">
    <property type="entry name" value="GTP1OBG"/>
</dbReference>
<dbReference type="Proteomes" id="UP000886101">
    <property type="component" value="Unassembled WGS sequence"/>
</dbReference>
<dbReference type="NCBIfam" id="TIGR03594">
    <property type="entry name" value="GTPase_EngA"/>
    <property type="match status" value="1"/>
</dbReference>
<dbReference type="InterPro" id="IPR031166">
    <property type="entry name" value="G_ENGA"/>
</dbReference>
<evidence type="ECO:0000256" key="8">
    <source>
        <dbReference type="HAMAP-Rule" id="MF_00195"/>
    </source>
</evidence>
<dbReference type="Gene3D" id="3.40.50.300">
    <property type="entry name" value="P-loop containing nucleotide triphosphate hydrolases"/>
    <property type="match status" value="2"/>
</dbReference>
<evidence type="ECO:0000313" key="12">
    <source>
        <dbReference type="EMBL" id="HHI97383.1"/>
    </source>
</evidence>
<comment type="subunit">
    <text evidence="8">Associates with the 50S ribosomal subunit.</text>
</comment>
<evidence type="ECO:0000259" key="11">
    <source>
        <dbReference type="PROSITE" id="PS51712"/>
    </source>
</evidence>
<comment type="caution">
    <text evidence="12">The sequence shown here is derived from an EMBL/GenBank/DDBJ whole genome shotgun (WGS) entry which is preliminary data.</text>
</comment>
<dbReference type="InterPro" id="IPR032859">
    <property type="entry name" value="KH_dom-like"/>
</dbReference>
<feature type="binding site" evidence="8">
    <location>
        <begin position="234"/>
        <end position="238"/>
    </location>
    <ligand>
        <name>GTP</name>
        <dbReference type="ChEBI" id="CHEBI:37565"/>
        <label>2</label>
    </ligand>
</feature>
<dbReference type="Pfam" id="PF01926">
    <property type="entry name" value="MMR_HSR1"/>
    <property type="match status" value="2"/>
</dbReference>
<proteinExistence type="inferred from homology"/>
<dbReference type="PIRSF" id="PIRSF006485">
    <property type="entry name" value="GTP-binding_EngA"/>
    <property type="match status" value="1"/>
</dbReference>
<feature type="binding site" evidence="8">
    <location>
        <begin position="11"/>
        <end position="18"/>
    </location>
    <ligand>
        <name>GTP</name>
        <dbReference type="ChEBI" id="CHEBI:37565"/>
        <label>1</label>
    </ligand>
</feature>
<evidence type="ECO:0000256" key="2">
    <source>
        <dbReference type="ARBA" id="ARBA00020953"/>
    </source>
</evidence>
<evidence type="ECO:0000256" key="3">
    <source>
        <dbReference type="ARBA" id="ARBA00022517"/>
    </source>
</evidence>
<evidence type="ECO:0000256" key="10">
    <source>
        <dbReference type="RuleBase" id="RU004481"/>
    </source>
</evidence>
<dbReference type="FunFam" id="3.40.50.300:FF:000057">
    <property type="entry name" value="GTPase Der"/>
    <property type="match status" value="1"/>
</dbReference>
<dbReference type="PROSITE" id="PS51712">
    <property type="entry name" value="G_ENGA"/>
    <property type="match status" value="2"/>
</dbReference>
<dbReference type="GO" id="GO:0005525">
    <property type="term" value="F:GTP binding"/>
    <property type="evidence" value="ECO:0007669"/>
    <property type="project" value="UniProtKB-UniRule"/>
</dbReference>
<dbReference type="InterPro" id="IPR015946">
    <property type="entry name" value="KH_dom-like_a/b"/>
</dbReference>
<name>A0A7V5P031_9BACT</name>
<evidence type="ECO:0000256" key="9">
    <source>
        <dbReference type="PROSITE-ProRule" id="PRU01049"/>
    </source>
</evidence>
<dbReference type="InterPro" id="IPR016484">
    <property type="entry name" value="GTPase_Der"/>
</dbReference>
<dbReference type="PANTHER" id="PTHR43834">
    <property type="entry name" value="GTPASE DER"/>
    <property type="match status" value="1"/>
</dbReference>
<dbReference type="GO" id="GO:0043022">
    <property type="term" value="F:ribosome binding"/>
    <property type="evidence" value="ECO:0007669"/>
    <property type="project" value="TreeGrafter"/>
</dbReference>
<feature type="binding site" evidence="8">
    <location>
        <begin position="299"/>
        <end position="302"/>
    </location>
    <ligand>
        <name>GTP</name>
        <dbReference type="ChEBI" id="CHEBI:37565"/>
        <label>2</label>
    </ligand>
</feature>
<keyword evidence="6 8" id="KW-0342">GTP-binding</keyword>
<reference evidence="12" key="1">
    <citation type="journal article" date="2020" name="mSystems">
        <title>Genome- and Community-Level Interaction Insights into Carbon Utilization and Element Cycling Functions of Hydrothermarchaeota in Hydrothermal Sediment.</title>
        <authorList>
            <person name="Zhou Z."/>
            <person name="Liu Y."/>
            <person name="Xu W."/>
            <person name="Pan J."/>
            <person name="Luo Z.H."/>
            <person name="Li M."/>
        </authorList>
    </citation>
    <scope>NUCLEOTIDE SEQUENCE [LARGE SCALE GENOMIC DNA]</scope>
    <source>
        <strain evidence="12">HyVt-533</strain>
    </source>
</reference>
<dbReference type="EMBL" id="DROK01000171">
    <property type="protein sequence ID" value="HHI97383.1"/>
    <property type="molecule type" value="Genomic_DNA"/>
</dbReference>
<dbReference type="InterPro" id="IPR027417">
    <property type="entry name" value="P-loop_NTPase"/>
</dbReference>
<feature type="binding site" evidence="8">
    <location>
        <begin position="186"/>
        <end position="193"/>
    </location>
    <ligand>
        <name>GTP</name>
        <dbReference type="ChEBI" id="CHEBI:37565"/>
        <label>2</label>
    </ligand>
</feature>
<dbReference type="Pfam" id="PF14714">
    <property type="entry name" value="KH_dom-like"/>
    <property type="match status" value="1"/>
</dbReference>
<dbReference type="FunFam" id="3.30.300.20:FF:000004">
    <property type="entry name" value="GTPase Der"/>
    <property type="match status" value="1"/>
</dbReference>
<dbReference type="AlphaFoldDB" id="A0A7V5P031"/>
<feature type="domain" description="EngA-type G" evidence="11">
    <location>
        <begin position="180"/>
        <end position="356"/>
    </location>
</feature>
<evidence type="ECO:0000256" key="7">
    <source>
        <dbReference type="ARBA" id="ARBA00032345"/>
    </source>
</evidence>
<dbReference type="NCBIfam" id="TIGR00231">
    <property type="entry name" value="small_GTP"/>
    <property type="match status" value="2"/>
</dbReference>
<dbReference type="CDD" id="cd01895">
    <property type="entry name" value="EngA2"/>
    <property type="match status" value="1"/>
</dbReference>
<dbReference type="InterPro" id="IPR006073">
    <property type="entry name" value="GTP-bd"/>
</dbReference>
<evidence type="ECO:0000256" key="1">
    <source>
        <dbReference type="ARBA" id="ARBA00008279"/>
    </source>
</evidence>
<feature type="binding site" evidence="8">
    <location>
        <begin position="58"/>
        <end position="62"/>
    </location>
    <ligand>
        <name>GTP</name>
        <dbReference type="ChEBI" id="CHEBI:37565"/>
        <label>1</label>
    </ligand>
</feature>
<dbReference type="FunFam" id="3.40.50.300:FF:000040">
    <property type="entry name" value="GTPase Der"/>
    <property type="match status" value="1"/>
</dbReference>
<accession>A0A7V5P031</accession>
<dbReference type="HAMAP" id="MF_00195">
    <property type="entry name" value="GTPase_Der"/>
    <property type="match status" value="1"/>
</dbReference>
<keyword evidence="3 8" id="KW-0690">Ribosome biogenesis</keyword>
<comment type="similarity">
    <text evidence="1 8 9 10">Belongs to the TRAFAC class TrmE-Era-EngA-EngB-Septin-like GTPase superfamily. EngA (Der) GTPase family.</text>
</comment>
<protein>
    <recommendedName>
        <fullName evidence="2 8">GTPase Der</fullName>
    </recommendedName>
    <alternativeName>
        <fullName evidence="7 8">GTP-binding protein EngA</fullName>
    </alternativeName>
</protein>